<comment type="caution">
    <text evidence="9">The sequence shown here is derived from an EMBL/GenBank/DDBJ whole genome shotgun (WGS) entry which is preliminary data.</text>
</comment>
<dbReference type="CDD" id="cd05568">
    <property type="entry name" value="PTS_IIB_bgl_like"/>
    <property type="match status" value="1"/>
</dbReference>
<keyword evidence="3" id="KW-0805">Transcription regulation</keyword>
<dbReference type="InterPro" id="IPR001034">
    <property type="entry name" value="DeoR_HTH"/>
</dbReference>
<evidence type="ECO:0000259" key="7">
    <source>
        <dbReference type="PROSITE" id="PS51099"/>
    </source>
</evidence>
<protein>
    <submittedName>
        <fullName evidence="9">BglG family transcription antiterminator</fullName>
    </submittedName>
</protein>
<evidence type="ECO:0000256" key="2">
    <source>
        <dbReference type="ARBA" id="ARBA00022737"/>
    </source>
</evidence>
<dbReference type="SUPFAM" id="SSF63520">
    <property type="entry name" value="PTS-regulatory domain, PRD"/>
    <property type="match status" value="2"/>
</dbReference>
<gene>
    <name evidence="9" type="ORF">ACFYKT_12755</name>
</gene>
<dbReference type="InterPro" id="IPR013011">
    <property type="entry name" value="PTS_EIIB_2"/>
</dbReference>
<dbReference type="Gene3D" id="1.10.1790.10">
    <property type="entry name" value="PRD domain"/>
    <property type="match status" value="2"/>
</dbReference>
<dbReference type="SUPFAM" id="SSF55804">
    <property type="entry name" value="Phoshotransferase/anion transport protein"/>
    <property type="match status" value="1"/>
</dbReference>
<feature type="domain" description="PTS EIIB type-2" evidence="7">
    <location>
        <begin position="422"/>
        <end position="511"/>
    </location>
</feature>
<evidence type="ECO:0000256" key="1">
    <source>
        <dbReference type="ARBA" id="ARBA00022679"/>
    </source>
</evidence>
<evidence type="ECO:0000313" key="10">
    <source>
        <dbReference type="Proteomes" id="UP001601058"/>
    </source>
</evidence>
<dbReference type="Gene3D" id="3.40.930.10">
    <property type="entry name" value="Mannitol-specific EII, Chain A"/>
    <property type="match status" value="1"/>
</dbReference>
<dbReference type="Pfam" id="PF00359">
    <property type="entry name" value="PTS_EIIA_2"/>
    <property type="match status" value="1"/>
</dbReference>
<feature type="domain" description="PRD" evidence="8">
    <location>
        <begin position="204"/>
        <end position="309"/>
    </location>
</feature>
<evidence type="ECO:0000256" key="3">
    <source>
        <dbReference type="ARBA" id="ARBA00023015"/>
    </source>
</evidence>
<dbReference type="SUPFAM" id="SSF46785">
    <property type="entry name" value="Winged helix' DNA-binding domain"/>
    <property type="match status" value="2"/>
</dbReference>
<evidence type="ECO:0000259" key="5">
    <source>
        <dbReference type="PROSITE" id="PS51000"/>
    </source>
</evidence>
<dbReference type="PROSITE" id="PS51094">
    <property type="entry name" value="PTS_EIIA_TYPE_2"/>
    <property type="match status" value="1"/>
</dbReference>
<dbReference type="RefSeq" id="WP_389220342.1">
    <property type="nucleotide sequence ID" value="NZ_JBIACJ010000006.1"/>
</dbReference>
<accession>A0ABW6K0S8</accession>
<dbReference type="PANTHER" id="PTHR30185:SF18">
    <property type="entry name" value="TRANSCRIPTIONAL REGULATOR MTLR"/>
    <property type="match status" value="1"/>
</dbReference>
<evidence type="ECO:0000313" key="9">
    <source>
        <dbReference type="EMBL" id="MFE8697207.1"/>
    </source>
</evidence>
<dbReference type="InterPro" id="IPR011608">
    <property type="entry name" value="PRD"/>
</dbReference>
<feature type="domain" description="HTH deoR-type" evidence="5">
    <location>
        <begin position="7"/>
        <end position="67"/>
    </location>
</feature>
<keyword evidence="4" id="KW-0804">Transcription</keyword>
<dbReference type="InterPro" id="IPR013196">
    <property type="entry name" value="HTH_11"/>
</dbReference>
<dbReference type="InterPro" id="IPR036388">
    <property type="entry name" value="WH-like_DNA-bd_sf"/>
</dbReference>
<dbReference type="InterPro" id="IPR002178">
    <property type="entry name" value="PTS_EIIA_type-2_dom"/>
</dbReference>
<dbReference type="Gene3D" id="3.40.50.2300">
    <property type="match status" value="1"/>
</dbReference>
<dbReference type="InterPro" id="IPR036095">
    <property type="entry name" value="PTS_EIIB-like_sf"/>
</dbReference>
<proteinExistence type="predicted"/>
<dbReference type="InterPro" id="IPR036390">
    <property type="entry name" value="WH_DNA-bd_sf"/>
</dbReference>
<evidence type="ECO:0000259" key="6">
    <source>
        <dbReference type="PROSITE" id="PS51094"/>
    </source>
</evidence>
<dbReference type="InterPro" id="IPR016152">
    <property type="entry name" value="PTrfase/Anion_transptr"/>
</dbReference>
<dbReference type="PROSITE" id="PS51372">
    <property type="entry name" value="PRD_2"/>
    <property type="match status" value="2"/>
</dbReference>
<sequence>MIEMNISAREKMIIEALIVEQEEVTIKKLSELIDVSARTIHRDLDKIKEFLGSYHLTLVRKSGVGVQITGSEKDKLELKQQLGGLNFREYTLDERQTMILCILYESSEPIKLYTLAKELRVSIATVSADLIKLEEQLQPLQLSIIKKRGYGVELAGTEKAKRRAISFAIAKTLKEEGLFSLIKEQIQQQTKNQGDSISNRLMHLVDRNKLLIIEEELKDLQHELQISMTDSSYVGLMVHLGLAIERIMLGENIEIDDLYLQQLRQEPEYPMAEKIIDKLKKRFQIDIPQAEIGYITMHLQGAKPRQQEGILHEASNLEMYMQVKKLVQIMEETSGSSLINNKSLLEGLVTHLKPAIYRIKQNMGIFNPLLKEIQRDYEDLFEQVRMAAEKVFPTLPIPDEEIGYLVMHFGSAMLNLKEKGDLKAYIVCSSGIGTSKLLASRLKQDIHEIAEVANISLFDLNKLPITDRDLVISTIDLKGFHREYIMVSPFMTKGEIHQVKLYARRKMMLKRPDPNGKRIDSNAEVLMKRMEMLHLYTGVISKILANFYLIRRTNQLSAMDCISDACNQLEREHIIKDAKRVSEALFAREAIGGIGIPGTKLALYHTSSEDVCEPSFTMYKLEQPVVMIGMDGSHMDVHTLLLLLSPKPYHAPGLEVLSLISTMIIENANSINLFETEGEGPIHSHLAKKFEHFISGKLN</sequence>
<organism evidence="9 10">
    <name type="scientific">Cytobacillus mangrovibacter</name>
    <dbReference type="NCBI Taxonomy" id="3299024"/>
    <lineage>
        <taxon>Bacteria</taxon>
        <taxon>Bacillati</taxon>
        <taxon>Bacillota</taxon>
        <taxon>Bacilli</taxon>
        <taxon>Bacillales</taxon>
        <taxon>Bacillaceae</taxon>
        <taxon>Cytobacillus</taxon>
    </lineage>
</organism>
<dbReference type="SUPFAM" id="SSF52794">
    <property type="entry name" value="PTS system IIB component-like"/>
    <property type="match status" value="1"/>
</dbReference>
<feature type="domain" description="PRD" evidence="8">
    <location>
        <begin position="314"/>
        <end position="419"/>
    </location>
</feature>
<evidence type="ECO:0000259" key="8">
    <source>
        <dbReference type="PROSITE" id="PS51372"/>
    </source>
</evidence>
<feature type="domain" description="PTS EIIA type-2" evidence="6">
    <location>
        <begin position="542"/>
        <end position="689"/>
    </location>
</feature>
<keyword evidence="10" id="KW-1185">Reference proteome</keyword>
<dbReference type="EMBL" id="JBIACJ010000006">
    <property type="protein sequence ID" value="MFE8697207.1"/>
    <property type="molecule type" value="Genomic_DNA"/>
</dbReference>
<dbReference type="Pfam" id="PF00874">
    <property type="entry name" value="PRD"/>
    <property type="match status" value="2"/>
</dbReference>
<evidence type="ECO:0000256" key="4">
    <source>
        <dbReference type="ARBA" id="ARBA00023163"/>
    </source>
</evidence>
<dbReference type="Gene3D" id="1.10.10.10">
    <property type="entry name" value="Winged helix-like DNA-binding domain superfamily/Winged helix DNA-binding domain"/>
    <property type="match status" value="2"/>
</dbReference>
<dbReference type="InterPro" id="IPR050661">
    <property type="entry name" value="BglG_antiterminators"/>
</dbReference>
<keyword evidence="2" id="KW-0677">Repeat</keyword>
<dbReference type="PANTHER" id="PTHR30185">
    <property type="entry name" value="CRYPTIC BETA-GLUCOSIDE BGL OPERON ANTITERMINATOR"/>
    <property type="match status" value="1"/>
</dbReference>
<dbReference type="Proteomes" id="UP001601058">
    <property type="component" value="Unassembled WGS sequence"/>
</dbReference>
<dbReference type="Pfam" id="PF08279">
    <property type="entry name" value="HTH_11"/>
    <property type="match status" value="2"/>
</dbReference>
<keyword evidence="1" id="KW-0808">Transferase</keyword>
<reference evidence="9 10" key="1">
    <citation type="submission" date="2024-08" db="EMBL/GenBank/DDBJ databases">
        <title>Two novel Cytobacillus novel species.</title>
        <authorList>
            <person name="Liu G."/>
        </authorList>
    </citation>
    <scope>NUCLEOTIDE SEQUENCE [LARGE SCALE GENOMIC DNA]</scope>
    <source>
        <strain evidence="9 10">FJAT-53684</strain>
    </source>
</reference>
<dbReference type="PROSITE" id="PS51099">
    <property type="entry name" value="PTS_EIIB_TYPE_2"/>
    <property type="match status" value="1"/>
</dbReference>
<dbReference type="PROSITE" id="PS51000">
    <property type="entry name" value="HTH_DEOR_2"/>
    <property type="match status" value="1"/>
</dbReference>
<name>A0ABW6K0S8_9BACI</name>
<dbReference type="InterPro" id="IPR036634">
    <property type="entry name" value="PRD_sf"/>
</dbReference>